<feature type="binding site" evidence="7">
    <location>
        <position position="62"/>
    </location>
    <ligand>
        <name>Zn(2+)</name>
        <dbReference type="ChEBI" id="CHEBI:29105"/>
        <label>2</label>
    </ligand>
</feature>
<evidence type="ECO:0000259" key="8">
    <source>
        <dbReference type="SMART" id="SM00849"/>
    </source>
</evidence>
<dbReference type="InterPro" id="IPR017782">
    <property type="entry name" value="Hydroxyacylglutathione_Hdrlase"/>
</dbReference>
<accession>A0A317DW53</accession>
<dbReference type="InterPro" id="IPR001279">
    <property type="entry name" value="Metallo-B-lactamas"/>
</dbReference>
<evidence type="ECO:0000256" key="5">
    <source>
        <dbReference type="ARBA" id="ARBA00022801"/>
    </source>
</evidence>
<evidence type="ECO:0000256" key="1">
    <source>
        <dbReference type="ARBA" id="ARBA00001623"/>
    </source>
</evidence>
<protein>
    <recommendedName>
        <fullName evidence="7">Hydroxyacylglutathione hydrolase</fullName>
        <ecNumber evidence="7">3.1.2.6</ecNumber>
    </recommendedName>
    <alternativeName>
        <fullName evidence="7">Glyoxalase II</fullName>
        <shortName evidence="7">Glx II</shortName>
    </alternativeName>
</protein>
<evidence type="ECO:0000256" key="3">
    <source>
        <dbReference type="ARBA" id="ARBA00006759"/>
    </source>
</evidence>
<dbReference type="SUPFAM" id="SSF56281">
    <property type="entry name" value="Metallo-hydrolase/oxidoreductase"/>
    <property type="match status" value="1"/>
</dbReference>
<dbReference type="GO" id="GO:0004416">
    <property type="term" value="F:hydroxyacylglutathione hydrolase activity"/>
    <property type="evidence" value="ECO:0007669"/>
    <property type="project" value="UniProtKB-UniRule"/>
</dbReference>
<comment type="cofactor">
    <cofactor evidence="7">
        <name>Zn(2+)</name>
        <dbReference type="ChEBI" id="CHEBI:29105"/>
    </cofactor>
    <text evidence="7">Binds 2 Zn(2+) ions per subunit.</text>
</comment>
<keyword evidence="10" id="KW-1185">Reference proteome</keyword>
<organism evidence="9 10">
    <name type="scientific">Zavarzinia compransoris</name>
    <dbReference type="NCBI Taxonomy" id="1264899"/>
    <lineage>
        <taxon>Bacteria</taxon>
        <taxon>Pseudomonadati</taxon>
        <taxon>Pseudomonadota</taxon>
        <taxon>Alphaproteobacteria</taxon>
        <taxon>Rhodospirillales</taxon>
        <taxon>Zavarziniaceae</taxon>
        <taxon>Zavarzinia</taxon>
    </lineage>
</organism>
<comment type="similarity">
    <text evidence="3 7">Belongs to the metallo-beta-lactamase superfamily. Glyoxalase II family.</text>
</comment>
<dbReference type="RefSeq" id="WP_109922614.1">
    <property type="nucleotide sequence ID" value="NZ_QGLF01000005.1"/>
</dbReference>
<dbReference type="GO" id="GO:0046872">
    <property type="term" value="F:metal ion binding"/>
    <property type="evidence" value="ECO:0007669"/>
    <property type="project" value="UniProtKB-KW"/>
</dbReference>
<dbReference type="HAMAP" id="MF_01374">
    <property type="entry name" value="Glyoxalase_2"/>
    <property type="match status" value="1"/>
</dbReference>
<feature type="binding site" evidence="7">
    <location>
        <position position="134"/>
    </location>
    <ligand>
        <name>Zn(2+)</name>
        <dbReference type="ChEBI" id="CHEBI:29105"/>
        <label>2</label>
    </ligand>
</feature>
<comment type="caution">
    <text evidence="9">The sequence shown here is derived from an EMBL/GenBank/DDBJ whole genome shotgun (WGS) entry which is preliminary data.</text>
</comment>
<comment type="subunit">
    <text evidence="7">Monomer.</text>
</comment>
<keyword evidence="4 7" id="KW-0479">Metal-binding</keyword>
<comment type="pathway">
    <text evidence="2 7">Secondary metabolite metabolism; methylglyoxal degradation; (R)-lactate from methylglyoxal: step 2/2.</text>
</comment>
<evidence type="ECO:0000313" key="10">
    <source>
        <dbReference type="Proteomes" id="UP000246077"/>
    </source>
</evidence>
<feature type="binding site" evidence="7">
    <location>
        <position position="57"/>
    </location>
    <ligand>
        <name>Zn(2+)</name>
        <dbReference type="ChEBI" id="CHEBI:29105"/>
        <label>1</label>
    </ligand>
</feature>
<dbReference type="CDD" id="cd07723">
    <property type="entry name" value="hydroxyacylglutathione_hydrolase_MBL-fold"/>
    <property type="match status" value="1"/>
</dbReference>
<comment type="function">
    <text evidence="7">Thiolesterase that catalyzes the hydrolysis of S-D-lactoyl-glutathione to form glutathione and D-lactic acid.</text>
</comment>
<keyword evidence="6 7" id="KW-0862">Zinc</keyword>
<dbReference type="PANTHER" id="PTHR43705">
    <property type="entry name" value="HYDROXYACYLGLUTATHIONE HYDROLASE"/>
    <property type="match status" value="1"/>
</dbReference>
<dbReference type="PIRSF" id="PIRSF005457">
    <property type="entry name" value="Glx"/>
    <property type="match status" value="1"/>
</dbReference>
<dbReference type="NCBIfam" id="TIGR03413">
    <property type="entry name" value="GSH_gloB"/>
    <property type="match status" value="1"/>
</dbReference>
<dbReference type="InterPro" id="IPR050110">
    <property type="entry name" value="Glyoxalase_II_hydrolase"/>
</dbReference>
<dbReference type="Pfam" id="PF00753">
    <property type="entry name" value="Lactamase_B"/>
    <property type="match status" value="1"/>
</dbReference>
<feature type="domain" description="Metallo-beta-lactamase" evidence="8">
    <location>
        <begin position="14"/>
        <end position="172"/>
    </location>
</feature>
<gene>
    <name evidence="7 9" type="primary">gloB</name>
    <name evidence="9" type="ORF">DKG75_18315</name>
</gene>
<dbReference type="GO" id="GO:0019243">
    <property type="term" value="P:methylglyoxal catabolic process to D-lactate via S-lactoyl-glutathione"/>
    <property type="evidence" value="ECO:0007669"/>
    <property type="project" value="UniProtKB-UniRule"/>
</dbReference>
<dbReference type="InterPro" id="IPR036866">
    <property type="entry name" value="RibonucZ/Hydroxyglut_hydro"/>
</dbReference>
<evidence type="ECO:0000256" key="7">
    <source>
        <dbReference type="HAMAP-Rule" id="MF_01374"/>
    </source>
</evidence>
<evidence type="ECO:0000256" key="6">
    <source>
        <dbReference type="ARBA" id="ARBA00022833"/>
    </source>
</evidence>
<dbReference type="InterPro" id="IPR032282">
    <property type="entry name" value="HAGH_C"/>
</dbReference>
<keyword evidence="5 7" id="KW-0378">Hydrolase</keyword>
<evidence type="ECO:0000256" key="4">
    <source>
        <dbReference type="ARBA" id="ARBA00022723"/>
    </source>
</evidence>
<reference evidence="10" key="1">
    <citation type="submission" date="2018-05" db="EMBL/GenBank/DDBJ databases">
        <title>Zavarzinia sp. HR-AS.</title>
        <authorList>
            <person name="Lee Y."/>
            <person name="Jeon C.O."/>
        </authorList>
    </citation>
    <scope>NUCLEOTIDE SEQUENCE [LARGE SCALE GENOMIC DNA]</scope>
    <source>
        <strain evidence="10">DSM 1231</strain>
    </source>
</reference>
<feature type="binding site" evidence="7">
    <location>
        <position position="61"/>
    </location>
    <ligand>
        <name>Zn(2+)</name>
        <dbReference type="ChEBI" id="CHEBI:29105"/>
        <label>2</label>
    </ligand>
</feature>
<dbReference type="Gene3D" id="3.60.15.10">
    <property type="entry name" value="Ribonuclease Z/Hydroxyacylglutathione hydrolase-like"/>
    <property type="match status" value="1"/>
</dbReference>
<dbReference type="EC" id="3.1.2.6" evidence="7"/>
<feature type="binding site" evidence="7">
    <location>
        <position position="59"/>
    </location>
    <ligand>
        <name>Zn(2+)</name>
        <dbReference type="ChEBI" id="CHEBI:29105"/>
        <label>1</label>
    </ligand>
</feature>
<dbReference type="OrthoDB" id="9802248at2"/>
<evidence type="ECO:0000313" key="9">
    <source>
        <dbReference type="EMBL" id="PWR18928.1"/>
    </source>
</evidence>
<feature type="binding site" evidence="7">
    <location>
        <position position="115"/>
    </location>
    <ligand>
        <name>Zn(2+)</name>
        <dbReference type="ChEBI" id="CHEBI:29105"/>
        <label>1</label>
    </ligand>
</feature>
<proteinExistence type="inferred from homology"/>
<dbReference type="UniPathway" id="UPA00619">
    <property type="reaction ID" value="UER00676"/>
</dbReference>
<dbReference type="SMART" id="SM00849">
    <property type="entry name" value="Lactamase_B"/>
    <property type="match status" value="1"/>
</dbReference>
<dbReference type="InterPro" id="IPR035680">
    <property type="entry name" value="Clx_II_MBL"/>
</dbReference>
<dbReference type="EMBL" id="QGLF01000005">
    <property type="protein sequence ID" value="PWR18928.1"/>
    <property type="molecule type" value="Genomic_DNA"/>
</dbReference>
<dbReference type="Pfam" id="PF16123">
    <property type="entry name" value="HAGH_C"/>
    <property type="match status" value="1"/>
</dbReference>
<dbReference type="Proteomes" id="UP000246077">
    <property type="component" value="Unassembled WGS sequence"/>
</dbReference>
<feature type="binding site" evidence="7">
    <location>
        <position position="172"/>
    </location>
    <ligand>
        <name>Zn(2+)</name>
        <dbReference type="ChEBI" id="CHEBI:29105"/>
        <label>2</label>
    </ligand>
</feature>
<dbReference type="PANTHER" id="PTHR43705:SF1">
    <property type="entry name" value="HYDROXYACYLGLUTATHIONE HYDROLASE GLOB"/>
    <property type="match status" value="1"/>
</dbReference>
<comment type="catalytic activity">
    <reaction evidence="1 7">
        <text>an S-(2-hydroxyacyl)glutathione + H2O = a 2-hydroxy carboxylate + glutathione + H(+)</text>
        <dbReference type="Rhea" id="RHEA:21864"/>
        <dbReference type="ChEBI" id="CHEBI:15377"/>
        <dbReference type="ChEBI" id="CHEBI:15378"/>
        <dbReference type="ChEBI" id="CHEBI:57925"/>
        <dbReference type="ChEBI" id="CHEBI:58896"/>
        <dbReference type="ChEBI" id="CHEBI:71261"/>
        <dbReference type="EC" id="3.1.2.6"/>
    </reaction>
</comment>
<feature type="binding site" evidence="7">
    <location>
        <position position="134"/>
    </location>
    <ligand>
        <name>Zn(2+)</name>
        <dbReference type="ChEBI" id="CHEBI:29105"/>
        <label>1</label>
    </ligand>
</feature>
<sequence>MTGFDIHLLPCLTDNYVPLVRDPASGAVAIVDPADAATVAAALDQLGWRPTMILNTHHHPDHVGGNLELKARYGLTITGPRREAARIPGIDRAVGEGDSVAIGSQAGVVLDVPGHTAGHIAYWFEGAETVFVGDTLFAVGCGRLFEGTPEQMWASLNKLADLPGQTAVYCAHEYTESNIRFAVSVDIDNAALRVRDLSVKAARRRGEPTVPTTIAVELATNPFLRADNPDFAKAMNMAGADPVAVFAATRKAKDNFR</sequence>
<name>A0A317DW53_9PROT</name>
<evidence type="ECO:0000256" key="2">
    <source>
        <dbReference type="ARBA" id="ARBA00004963"/>
    </source>
</evidence>
<dbReference type="AlphaFoldDB" id="A0A317DW53"/>